<feature type="transmembrane region" description="Helical" evidence="1">
    <location>
        <begin position="113"/>
        <end position="138"/>
    </location>
</feature>
<gene>
    <name evidence="2" type="ordered locus">Dfer_5430</name>
</gene>
<keyword evidence="1" id="KW-0812">Transmembrane</keyword>
<protein>
    <submittedName>
        <fullName evidence="2">Uncharacterized protein</fullName>
    </submittedName>
</protein>
<reference evidence="2 3" key="1">
    <citation type="journal article" date="2009" name="Stand. Genomic Sci.">
        <title>Complete genome sequence of Dyadobacter fermentans type strain (NS114).</title>
        <authorList>
            <person name="Lang E."/>
            <person name="Lapidus A."/>
            <person name="Chertkov O."/>
            <person name="Brettin T."/>
            <person name="Detter J.C."/>
            <person name="Han C."/>
            <person name="Copeland A."/>
            <person name="Glavina Del Rio T."/>
            <person name="Nolan M."/>
            <person name="Chen F."/>
            <person name="Lucas S."/>
            <person name="Tice H."/>
            <person name="Cheng J.F."/>
            <person name="Land M."/>
            <person name="Hauser L."/>
            <person name="Chang Y.J."/>
            <person name="Jeffries C.D."/>
            <person name="Kopitz M."/>
            <person name="Bruce D."/>
            <person name="Goodwin L."/>
            <person name="Pitluck S."/>
            <person name="Ovchinnikova G."/>
            <person name="Pati A."/>
            <person name="Ivanova N."/>
            <person name="Mavrommatis K."/>
            <person name="Chen A."/>
            <person name="Palaniappan K."/>
            <person name="Chain P."/>
            <person name="Bristow J."/>
            <person name="Eisen J.A."/>
            <person name="Markowitz V."/>
            <person name="Hugenholtz P."/>
            <person name="Goker M."/>
            <person name="Rohde M."/>
            <person name="Kyrpides N.C."/>
            <person name="Klenk H.P."/>
        </authorList>
    </citation>
    <scope>NUCLEOTIDE SEQUENCE [LARGE SCALE GENOMIC DNA]</scope>
    <source>
        <strain evidence="3">ATCC 700827 / DSM 18053 / CIP 107007 / KCTC 52180 / NS114</strain>
    </source>
</reference>
<keyword evidence="1" id="KW-1133">Transmembrane helix</keyword>
<dbReference type="EMBL" id="CP001619">
    <property type="protein sequence ID" value="ACT96623.1"/>
    <property type="molecule type" value="Genomic_DNA"/>
</dbReference>
<dbReference type="STRING" id="471854.Dfer_5430"/>
<dbReference type="RefSeq" id="WP_015814863.1">
    <property type="nucleotide sequence ID" value="NC_013037.1"/>
</dbReference>
<dbReference type="HOGENOM" id="CLU_1776280_0_0_10"/>
<sequence>MSLFEWIFESRNPGPVGKMGTKNDEPDGDGPPPRKWVIYVTAFIGLLLAGFVLYLIFQSRPRDGGTWVVRLCLFAAYVIASHFLNPMPDRSNIGWAGGLIDNPFRISDDFNRALLLFQLLLLPGKLIAYGLVISWFLCRNLWQKMVANRM</sequence>
<organism evidence="2 3">
    <name type="scientific">Dyadobacter fermentans (strain ATCC 700827 / DSM 18053 / CIP 107007 / KCTC 52180 / NS114)</name>
    <dbReference type="NCBI Taxonomy" id="471854"/>
    <lineage>
        <taxon>Bacteria</taxon>
        <taxon>Pseudomonadati</taxon>
        <taxon>Bacteroidota</taxon>
        <taxon>Cytophagia</taxon>
        <taxon>Cytophagales</taxon>
        <taxon>Spirosomataceae</taxon>
        <taxon>Dyadobacter</taxon>
    </lineage>
</organism>
<dbReference type="Proteomes" id="UP000002011">
    <property type="component" value="Chromosome"/>
</dbReference>
<feature type="transmembrane region" description="Helical" evidence="1">
    <location>
        <begin position="67"/>
        <end position="84"/>
    </location>
</feature>
<dbReference type="OrthoDB" id="960433at2"/>
<dbReference type="eggNOG" id="ENOG50339YI">
    <property type="taxonomic scope" value="Bacteria"/>
</dbReference>
<dbReference type="AlphaFoldDB" id="C6VUE1"/>
<dbReference type="KEGG" id="dfe:Dfer_5430"/>
<proteinExistence type="predicted"/>
<evidence type="ECO:0000313" key="3">
    <source>
        <dbReference type="Proteomes" id="UP000002011"/>
    </source>
</evidence>
<evidence type="ECO:0000313" key="2">
    <source>
        <dbReference type="EMBL" id="ACT96623.1"/>
    </source>
</evidence>
<keyword evidence="1" id="KW-0472">Membrane</keyword>
<accession>C6VUE1</accession>
<name>C6VUE1_DYAFD</name>
<feature type="transmembrane region" description="Helical" evidence="1">
    <location>
        <begin position="36"/>
        <end position="55"/>
    </location>
</feature>
<evidence type="ECO:0000256" key="1">
    <source>
        <dbReference type="SAM" id="Phobius"/>
    </source>
</evidence>
<keyword evidence="3" id="KW-1185">Reference proteome</keyword>